<sequence length="77" mass="8668">MTGDGLYPFVYKLESVKRFRKSQLTEASMILGAFYSSFRTIRGWAVQKAYGLLGDQDRKVMLAAGADPATLKRRGYL</sequence>
<protein>
    <submittedName>
        <fullName evidence="1">Uncharacterized protein</fullName>
    </submittedName>
</protein>
<proteinExistence type="predicted"/>
<accession>Q2SI69</accession>
<gene>
    <name evidence="1" type="ordered locus">HCH_02879</name>
</gene>
<keyword evidence="2" id="KW-1185">Reference proteome</keyword>
<name>Q2SI69_HAHCH</name>
<organism evidence="1 2">
    <name type="scientific">Hahella chejuensis (strain KCTC 2396)</name>
    <dbReference type="NCBI Taxonomy" id="349521"/>
    <lineage>
        <taxon>Bacteria</taxon>
        <taxon>Pseudomonadati</taxon>
        <taxon>Pseudomonadota</taxon>
        <taxon>Gammaproteobacteria</taxon>
        <taxon>Oceanospirillales</taxon>
        <taxon>Hahellaceae</taxon>
        <taxon>Hahella</taxon>
    </lineage>
</organism>
<dbReference type="KEGG" id="hch:HCH_02879"/>
<evidence type="ECO:0000313" key="2">
    <source>
        <dbReference type="Proteomes" id="UP000000238"/>
    </source>
</evidence>
<reference evidence="1 2" key="1">
    <citation type="journal article" date="2005" name="Nucleic Acids Res.">
        <title>Genomic blueprint of Hahella chejuensis, a marine microbe producing an algicidal agent.</title>
        <authorList>
            <person name="Jeong H."/>
            <person name="Yim J.H."/>
            <person name="Lee C."/>
            <person name="Choi S.-H."/>
            <person name="Park Y.K."/>
            <person name="Yoon S.H."/>
            <person name="Hur C.-G."/>
            <person name="Kang H.-Y."/>
            <person name="Kim D."/>
            <person name="Lee H.H."/>
            <person name="Park K.H."/>
            <person name="Park S.-H."/>
            <person name="Park H.-S."/>
            <person name="Lee H.K."/>
            <person name="Oh T.K."/>
            <person name="Kim J.F."/>
        </authorList>
    </citation>
    <scope>NUCLEOTIDE SEQUENCE [LARGE SCALE GENOMIC DNA]</scope>
    <source>
        <strain evidence="1 2">KCTC 2396</strain>
    </source>
</reference>
<dbReference type="Proteomes" id="UP000000238">
    <property type="component" value="Chromosome"/>
</dbReference>
<dbReference type="STRING" id="349521.HCH_02879"/>
<dbReference type="EMBL" id="CP000155">
    <property type="protein sequence ID" value="ABC29655.1"/>
    <property type="molecule type" value="Genomic_DNA"/>
</dbReference>
<dbReference type="HOGENOM" id="CLU_2633151_0_0_6"/>
<evidence type="ECO:0000313" key="1">
    <source>
        <dbReference type="EMBL" id="ABC29655.1"/>
    </source>
</evidence>
<dbReference type="AlphaFoldDB" id="Q2SI69"/>